<dbReference type="InterPro" id="IPR013324">
    <property type="entry name" value="RNA_pol_sigma_r3/r4-like"/>
</dbReference>
<evidence type="ECO:0000256" key="3">
    <source>
        <dbReference type="ARBA" id="ARBA00023082"/>
    </source>
</evidence>
<dbReference type="GO" id="GO:0006352">
    <property type="term" value="P:DNA-templated transcription initiation"/>
    <property type="evidence" value="ECO:0007669"/>
    <property type="project" value="InterPro"/>
</dbReference>
<dbReference type="Proteomes" id="UP000292855">
    <property type="component" value="Unassembled WGS sequence"/>
</dbReference>
<dbReference type="SUPFAM" id="SSF88946">
    <property type="entry name" value="Sigma2 domain of RNA polymerase sigma factors"/>
    <property type="match status" value="1"/>
</dbReference>
<gene>
    <name evidence="6" type="ORF">EWE74_08085</name>
</gene>
<sequence>MHSDQKYIQFLLQNNGEGIQHIYRKFADKVVALIRHNSGTDDDGFDILQESLVDIYHMAKYKDFQLTTSFESFLLLVSKRKWLNELKKRKNKEVTNVENYVFDIEDDSQAAYRDHMTLVEKEKILMELVDTLGERCQEIIKRCMVSKNQEKIAISLGLTYAYLRKKKSECMAKLGERVKAHPFFKGNREKTNR</sequence>
<keyword evidence="7" id="KW-1185">Reference proteome</keyword>
<protein>
    <submittedName>
        <fullName evidence="6">Sigma-70 family RNA polymerase sigma factor</fullName>
    </submittedName>
</protein>
<dbReference type="Gene3D" id="1.10.1740.10">
    <property type="match status" value="1"/>
</dbReference>
<dbReference type="EMBL" id="SGIT01000001">
    <property type="protein sequence ID" value="RZF62735.1"/>
    <property type="molecule type" value="Genomic_DNA"/>
</dbReference>
<evidence type="ECO:0000256" key="1">
    <source>
        <dbReference type="ARBA" id="ARBA00010641"/>
    </source>
</evidence>
<proteinExistence type="inferred from homology"/>
<dbReference type="RefSeq" id="WP_130140960.1">
    <property type="nucleotide sequence ID" value="NZ_SGIT01000001.1"/>
</dbReference>
<reference evidence="6 7" key="1">
    <citation type="submission" date="2019-02" db="EMBL/GenBank/DDBJ databases">
        <authorList>
            <person name="Li Y."/>
        </authorList>
    </citation>
    <scope>NUCLEOTIDE SEQUENCE [LARGE SCALE GENOMIC DNA]</scope>
    <source>
        <strain evidence="6 7">30C10-4-7</strain>
    </source>
</reference>
<dbReference type="SUPFAM" id="SSF88659">
    <property type="entry name" value="Sigma3 and sigma4 domains of RNA polymerase sigma factors"/>
    <property type="match status" value="1"/>
</dbReference>
<organism evidence="6 7">
    <name type="scientific">Sphingobacterium corticibacterium</name>
    <dbReference type="NCBI Taxonomy" id="2484746"/>
    <lineage>
        <taxon>Bacteria</taxon>
        <taxon>Pseudomonadati</taxon>
        <taxon>Bacteroidota</taxon>
        <taxon>Sphingobacteriia</taxon>
        <taxon>Sphingobacteriales</taxon>
        <taxon>Sphingobacteriaceae</taxon>
        <taxon>Sphingobacterium</taxon>
    </lineage>
</organism>
<dbReference type="PANTHER" id="PTHR43133">
    <property type="entry name" value="RNA POLYMERASE ECF-TYPE SIGMA FACTO"/>
    <property type="match status" value="1"/>
</dbReference>
<dbReference type="AlphaFoldDB" id="A0A4Q6XSH5"/>
<name>A0A4Q6XSH5_9SPHI</name>
<accession>A0A4Q6XSH5</accession>
<keyword evidence="5" id="KW-0804">Transcription</keyword>
<keyword evidence="4" id="KW-0238">DNA-binding</keyword>
<dbReference type="InterPro" id="IPR013325">
    <property type="entry name" value="RNA_pol_sigma_r2"/>
</dbReference>
<keyword evidence="3" id="KW-0731">Sigma factor</keyword>
<evidence type="ECO:0000256" key="5">
    <source>
        <dbReference type="ARBA" id="ARBA00023163"/>
    </source>
</evidence>
<keyword evidence="2" id="KW-0805">Transcription regulation</keyword>
<evidence type="ECO:0000313" key="7">
    <source>
        <dbReference type="Proteomes" id="UP000292855"/>
    </source>
</evidence>
<dbReference type="GO" id="GO:0016987">
    <property type="term" value="F:sigma factor activity"/>
    <property type="evidence" value="ECO:0007669"/>
    <property type="project" value="UniProtKB-KW"/>
</dbReference>
<dbReference type="GO" id="GO:0003677">
    <property type="term" value="F:DNA binding"/>
    <property type="evidence" value="ECO:0007669"/>
    <property type="project" value="UniProtKB-KW"/>
</dbReference>
<comment type="similarity">
    <text evidence="1">Belongs to the sigma-70 factor family. ECF subfamily.</text>
</comment>
<comment type="caution">
    <text evidence="6">The sequence shown here is derived from an EMBL/GenBank/DDBJ whole genome shotgun (WGS) entry which is preliminary data.</text>
</comment>
<dbReference type="InterPro" id="IPR039425">
    <property type="entry name" value="RNA_pol_sigma-70-like"/>
</dbReference>
<evidence type="ECO:0000256" key="4">
    <source>
        <dbReference type="ARBA" id="ARBA00023125"/>
    </source>
</evidence>
<dbReference type="OrthoDB" id="1099849at2"/>
<evidence type="ECO:0000256" key="2">
    <source>
        <dbReference type="ARBA" id="ARBA00023015"/>
    </source>
</evidence>
<evidence type="ECO:0000313" key="6">
    <source>
        <dbReference type="EMBL" id="RZF62735.1"/>
    </source>
</evidence>
<dbReference type="PANTHER" id="PTHR43133:SF8">
    <property type="entry name" value="RNA POLYMERASE SIGMA FACTOR HI_1459-RELATED"/>
    <property type="match status" value="1"/>
</dbReference>